<protein>
    <submittedName>
        <fullName evidence="1">Uncharacterized protein</fullName>
    </submittedName>
</protein>
<proteinExistence type="predicted"/>
<accession>A0AAT9V7H0</accession>
<reference evidence="1" key="1">
    <citation type="submission" date="2023-04" db="EMBL/GenBank/DDBJ databases">
        <title>Characterization and genome study of newly isolated Alicyclobacillus-specific phaga.</title>
        <authorList>
            <person name="Shymialevich D."/>
            <person name="Wojcicki M."/>
            <person name="Srednicka P."/>
            <person name="Swider O."/>
        </authorList>
    </citation>
    <scope>NUCLEOTIDE SEQUENCE</scope>
</reference>
<gene>
    <name evidence="1" type="ORF">QB910_000028</name>
</gene>
<organism evidence="1">
    <name type="scientific">Alicyclobacillus phage KKP_3916</name>
    <dbReference type="NCBI Taxonomy" id="3040651"/>
    <lineage>
        <taxon>Viruses</taxon>
        <taxon>Duplodnaviria</taxon>
        <taxon>Heunggongvirae</taxon>
        <taxon>Uroviricota</taxon>
        <taxon>Caudoviricetes</taxon>
    </lineage>
</organism>
<sequence length="269" mass="31020">MELKDLYSLDIRLKLQAGLPIEVPEVGELKPKTLKEISQVGYSKFTHWLNALTMDVAQTLPEQERVVNGVRISSFDVFMHTNDEEFVAVFLDALKYFFNEEKILHTQLPVNESAMVDIIVLGITEREEILTTQPLRMIHRMNFGLISELLKIQNGLKSHKIEPQFNVKKSKAQEIAERLRRGNEMVSKLKKNSSKTKVQEEIDISDIISAVSTKSNTISKLNVWELTLYQLYEEYKRLHAINQYEVNIQALMNGAEGIELRDWSAKLDE</sequence>
<dbReference type="EMBL" id="OQ846916">
    <property type="protein sequence ID" value="WJJ55272.1"/>
    <property type="molecule type" value="Genomic_DNA"/>
</dbReference>
<evidence type="ECO:0000313" key="1">
    <source>
        <dbReference type="EMBL" id="WJJ55272.1"/>
    </source>
</evidence>
<name>A0AAT9V7H0_9CAUD</name>